<keyword evidence="3" id="KW-0964">Secreted</keyword>
<dbReference type="RefSeq" id="XP_022343657.1">
    <property type="nucleotide sequence ID" value="XM_022487949.1"/>
</dbReference>
<evidence type="ECO:0000313" key="6">
    <source>
        <dbReference type="RefSeq" id="XP_022343657.1"/>
    </source>
</evidence>
<accession>A0A8B8EUQ1</accession>
<dbReference type="Proteomes" id="UP000694844">
    <property type="component" value="Chromosome 5"/>
</dbReference>
<evidence type="ECO:0000256" key="3">
    <source>
        <dbReference type="ARBA" id="ARBA00022525"/>
    </source>
</evidence>
<keyword evidence="5" id="KW-1185">Reference proteome</keyword>
<reference evidence="6" key="1">
    <citation type="submission" date="2025-08" db="UniProtKB">
        <authorList>
            <consortium name="RefSeq"/>
        </authorList>
    </citation>
    <scope>IDENTIFICATION</scope>
    <source>
        <tissue evidence="6">Whole sample</tissue>
    </source>
</reference>
<protein>
    <submittedName>
        <fullName evidence="6">Uncharacterized protein LOC111136825</fullName>
    </submittedName>
</protein>
<dbReference type="GO" id="GO:0005576">
    <property type="term" value="C:extracellular region"/>
    <property type="evidence" value="ECO:0007669"/>
    <property type="project" value="UniProtKB-SubCell"/>
</dbReference>
<organism evidence="5 6">
    <name type="scientific">Crassostrea virginica</name>
    <name type="common">Eastern oyster</name>
    <dbReference type="NCBI Taxonomy" id="6565"/>
    <lineage>
        <taxon>Eukaryota</taxon>
        <taxon>Metazoa</taxon>
        <taxon>Spiralia</taxon>
        <taxon>Lophotrochozoa</taxon>
        <taxon>Mollusca</taxon>
        <taxon>Bivalvia</taxon>
        <taxon>Autobranchia</taxon>
        <taxon>Pteriomorphia</taxon>
        <taxon>Ostreida</taxon>
        <taxon>Ostreoidea</taxon>
        <taxon>Ostreidae</taxon>
        <taxon>Crassostrea</taxon>
    </lineage>
</organism>
<dbReference type="GO" id="GO:0005125">
    <property type="term" value="F:cytokine activity"/>
    <property type="evidence" value="ECO:0007669"/>
    <property type="project" value="InterPro"/>
</dbReference>
<gene>
    <name evidence="6" type="primary">LOC111136825</name>
</gene>
<dbReference type="Gene3D" id="2.10.90.10">
    <property type="entry name" value="Cystine-knot cytokines"/>
    <property type="match status" value="1"/>
</dbReference>
<evidence type="ECO:0000256" key="4">
    <source>
        <dbReference type="ARBA" id="ARBA00022729"/>
    </source>
</evidence>
<proteinExistence type="inferred from homology"/>
<keyword evidence="4" id="KW-0732">Signal</keyword>
<dbReference type="InterPro" id="IPR029034">
    <property type="entry name" value="Cystine-knot_cytokine"/>
</dbReference>
<name>A0A8B8EUQ1_CRAVI</name>
<evidence type="ECO:0000256" key="1">
    <source>
        <dbReference type="ARBA" id="ARBA00004613"/>
    </source>
</evidence>
<dbReference type="AlphaFoldDB" id="A0A8B8EUQ1"/>
<comment type="subcellular location">
    <subcellularLocation>
        <location evidence="1">Secreted</location>
    </subcellularLocation>
</comment>
<evidence type="ECO:0000313" key="5">
    <source>
        <dbReference type="Proteomes" id="UP000694844"/>
    </source>
</evidence>
<dbReference type="Pfam" id="PF06083">
    <property type="entry name" value="IL17"/>
    <property type="match status" value="1"/>
</dbReference>
<comment type="similarity">
    <text evidence="2">Belongs to the IL-17 family.</text>
</comment>
<sequence>MTSNRCLSDPDECKEKGVVLIRLTKLFITNKERSLVVKLIPTLYLPCFDRLVVSAIGHRLGWFPLLQIFVVFASTVYNIDSAVLHDSKANVQVRSEKRNANAMCNSVTTNCNFLGINKLSICPWTMQTNVNRLRRPKRIKEAVCDCARPRLSAPNSLVCRPVYKTFAVKLLDRGTRTYRRAFERIAVACTAVPYC</sequence>
<evidence type="ECO:0000256" key="2">
    <source>
        <dbReference type="ARBA" id="ARBA00007236"/>
    </source>
</evidence>
<dbReference type="InterPro" id="IPR010345">
    <property type="entry name" value="IL-17_fam"/>
</dbReference>
<dbReference type="SUPFAM" id="SSF57501">
    <property type="entry name" value="Cystine-knot cytokines"/>
    <property type="match status" value="1"/>
</dbReference>
<dbReference type="KEGG" id="cvn:111136825"/>
<dbReference type="GeneID" id="111136825"/>